<accession>A0A2W1DU29</accession>
<gene>
    <name evidence="3" type="ORF">Ptr86124_008069</name>
</gene>
<feature type="region of interest" description="Disordered" evidence="1">
    <location>
        <begin position="69"/>
        <end position="94"/>
    </location>
</feature>
<evidence type="ECO:0000313" key="3">
    <source>
        <dbReference type="EMBL" id="KAI1513049.1"/>
    </source>
</evidence>
<evidence type="ECO:0000256" key="2">
    <source>
        <dbReference type="SAM" id="Phobius"/>
    </source>
</evidence>
<sequence>MGVESSDKGAFEECKLVYEAKANCLQFSYAAGKCSTSADFKLGESAKVRSVSSTGSLDETSSLVVQANTVTTPSTSTSTSTPTPSPPPTQIQQSQYPNSTAIFFPQPQQQTTPSPLTKARIVGLAVGLAIADILLVGLCLYYFLHRCRNNLSLLRLKKRFARDKNSNEDVAELRGPPVYAQEREDEGVQYEVYVEPSEVQGTVCYHELAACGEIRIEEQGRRQ</sequence>
<dbReference type="Proteomes" id="UP000249757">
    <property type="component" value="Unassembled WGS sequence"/>
</dbReference>
<keyword evidence="2" id="KW-1133">Transmembrane helix</keyword>
<organism evidence="3 4">
    <name type="scientific">Pyrenophora tritici-repentis</name>
    <dbReference type="NCBI Taxonomy" id="45151"/>
    <lineage>
        <taxon>Eukaryota</taxon>
        <taxon>Fungi</taxon>
        <taxon>Dikarya</taxon>
        <taxon>Ascomycota</taxon>
        <taxon>Pezizomycotina</taxon>
        <taxon>Dothideomycetes</taxon>
        <taxon>Pleosporomycetidae</taxon>
        <taxon>Pleosporales</taxon>
        <taxon>Pleosporineae</taxon>
        <taxon>Pleosporaceae</taxon>
        <taxon>Pyrenophora</taxon>
    </lineage>
</organism>
<dbReference type="AlphaFoldDB" id="A0A2W1DU29"/>
<keyword evidence="2" id="KW-0812">Transmembrane</keyword>
<comment type="caution">
    <text evidence="3">The sequence shown here is derived from an EMBL/GenBank/DDBJ whole genome shotgun (WGS) entry which is preliminary data.</text>
</comment>
<proteinExistence type="predicted"/>
<keyword evidence="2" id="KW-0472">Membrane</keyword>
<evidence type="ECO:0000313" key="4">
    <source>
        <dbReference type="Proteomes" id="UP000249757"/>
    </source>
</evidence>
<dbReference type="EMBL" id="NRDI02000010">
    <property type="protein sequence ID" value="KAI1513049.1"/>
    <property type="molecule type" value="Genomic_DNA"/>
</dbReference>
<protein>
    <submittedName>
        <fullName evidence="3">Uncharacterized protein</fullName>
    </submittedName>
</protein>
<feature type="compositionally biased region" description="Low complexity" evidence="1">
    <location>
        <begin position="71"/>
        <end position="82"/>
    </location>
</feature>
<name>A0A2W1DU29_9PLEO</name>
<dbReference type="OrthoDB" id="3695264at2759"/>
<reference evidence="4" key="1">
    <citation type="journal article" date="2022" name="Microb. Genom.">
        <title>A global pangenome for the wheat fungal pathogen Pyrenophora tritici-repentis and prediction of effector protein structural homology.</title>
        <authorList>
            <person name="Moolhuijzen P.M."/>
            <person name="See P.T."/>
            <person name="Shi G."/>
            <person name="Powell H.R."/>
            <person name="Cockram J."/>
            <person name="Jorgensen L.N."/>
            <person name="Benslimane H."/>
            <person name="Strelkov S.E."/>
            <person name="Turner J."/>
            <person name="Liu Z."/>
            <person name="Moffat C.S."/>
        </authorList>
    </citation>
    <scope>NUCLEOTIDE SEQUENCE [LARGE SCALE GENOMIC DNA]</scope>
</reference>
<keyword evidence="4" id="KW-1185">Reference proteome</keyword>
<evidence type="ECO:0000256" key="1">
    <source>
        <dbReference type="SAM" id="MobiDB-lite"/>
    </source>
</evidence>
<feature type="transmembrane region" description="Helical" evidence="2">
    <location>
        <begin position="121"/>
        <end position="144"/>
    </location>
</feature>